<dbReference type="RefSeq" id="WP_189091836.1">
    <property type="nucleotide sequence ID" value="NZ_BMQL01000024.1"/>
</dbReference>
<proteinExistence type="inferred from homology"/>
<dbReference type="Proteomes" id="UP000603865">
    <property type="component" value="Unassembled WGS sequence"/>
</dbReference>
<evidence type="ECO:0000256" key="3">
    <source>
        <dbReference type="SAM" id="MobiDB-lite"/>
    </source>
</evidence>
<dbReference type="NCBIfam" id="NF009093">
    <property type="entry name" value="PRK12429.1"/>
    <property type="match status" value="1"/>
</dbReference>
<name>A0A918CF76_9DEIO</name>
<dbReference type="PROSITE" id="PS00061">
    <property type="entry name" value="ADH_SHORT"/>
    <property type="match status" value="1"/>
</dbReference>
<dbReference type="InterPro" id="IPR002347">
    <property type="entry name" value="SDR_fam"/>
</dbReference>
<reference evidence="4" key="1">
    <citation type="journal article" date="2014" name="Int. J. Syst. Evol. Microbiol.">
        <title>Complete genome sequence of Corynebacterium casei LMG S-19264T (=DSM 44701T), isolated from a smear-ripened cheese.</title>
        <authorList>
            <consortium name="US DOE Joint Genome Institute (JGI-PGF)"/>
            <person name="Walter F."/>
            <person name="Albersmeier A."/>
            <person name="Kalinowski J."/>
            <person name="Ruckert C."/>
        </authorList>
    </citation>
    <scope>NUCLEOTIDE SEQUENCE</scope>
    <source>
        <strain evidence="4">JCM 31311</strain>
    </source>
</reference>
<dbReference type="PROSITE" id="PS51257">
    <property type="entry name" value="PROKAR_LIPOPROTEIN"/>
    <property type="match status" value="1"/>
</dbReference>
<dbReference type="SUPFAM" id="SSF51735">
    <property type="entry name" value="NAD(P)-binding Rossmann-fold domains"/>
    <property type="match status" value="1"/>
</dbReference>
<keyword evidence="5" id="KW-1185">Reference proteome</keyword>
<dbReference type="PANTHER" id="PTHR42879:SF2">
    <property type="entry name" value="3-OXOACYL-[ACYL-CARRIER-PROTEIN] REDUCTASE FABG"/>
    <property type="match status" value="1"/>
</dbReference>
<dbReference type="PRINTS" id="PR00081">
    <property type="entry name" value="GDHRDH"/>
</dbReference>
<dbReference type="PANTHER" id="PTHR42879">
    <property type="entry name" value="3-OXOACYL-(ACYL-CARRIER-PROTEIN) REDUCTASE"/>
    <property type="match status" value="1"/>
</dbReference>
<comment type="similarity">
    <text evidence="1 2">Belongs to the short-chain dehydrogenases/reductases (SDR) family.</text>
</comment>
<feature type="compositionally biased region" description="Polar residues" evidence="3">
    <location>
        <begin position="1"/>
        <end position="13"/>
    </location>
</feature>
<dbReference type="Gene3D" id="3.40.50.720">
    <property type="entry name" value="NAD(P)-binding Rossmann-like Domain"/>
    <property type="match status" value="1"/>
</dbReference>
<dbReference type="InterPro" id="IPR050259">
    <property type="entry name" value="SDR"/>
</dbReference>
<feature type="region of interest" description="Disordered" evidence="3">
    <location>
        <begin position="1"/>
        <end position="23"/>
    </location>
</feature>
<evidence type="ECO:0000256" key="1">
    <source>
        <dbReference type="ARBA" id="ARBA00006484"/>
    </source>
</evidence>
<dbReference type="FunFam" id="3.40.50.720:FF:000084">
    <property type="entry name" value="Short-chain dehydrogenase reductase"/>
    <property type="match status" value="1"/>
</dbReference>
<dbReference type="PRINTS" id="PR00080">
    <property type="entry name" value="SDRFAMILY"/>
</dbReference>
<gene>
    <name evidence="4" type="ORF">GCM10008957_35370</name>
</gene>
<evidence type="ECO:0000313" key="4">
    <source>
        <dbReference type="EMBL" id="GGR19911.1"/>
    </source>
</evidence>
<evidence type="ECO:0000256" key="2">
    <source>
        <dbReference type="RuleBase" id="RU000363"/>
    </source>
</evidence>
<dbReference type="InterPro" id="IPR036291">
    <property type="entry name" value="NAD(P)-bd_dom_sf"/>
</dbReference>
<dbReference type="InterPro" id="IPR020904">
    <property type="entry name" value="Sc_DH/Rdtase_CS"/>
</dbReference>
<evidence type="ECO:0000313" key="5">
    <source>
        <dbReference type="Proteomes" id="UP000603865"/>
    </source>
</evidence>
<sequence length="266" mass="28355">MAQRQDVSPTQPRTGEPRTALVTGGTSGIGLACARRLQADGLRVAVLDLDRPDAREVAAQHGLKFVGADLSRRSDTVEAVKTAVSLLGGLDVLVNNAGFQHIDPIATFPEDTWDAMMHVMLTAPFLLLKYAWPFLIRSGHGRVVNIASIHAQVASPYKSAYVSAKHGLLGLTRVAALEGADHGLTVNAICPAYVRTPLVERQLADQARTRGISEAEVISTVMLESAAIKRLLEADDVGALLSYVVSPAAWGMTGSVLDLDLGWTAR</sequence>
<comment type="caution">
    <text evidence="4">The sequence shown here is derived from an EMBL/GenBank/DDBJ whole genome shotgun (WGS) entry which is preliminary data.</text>
</comment>
<dbReference type="EMBL" id="BMQL01000024">
    <property type="protein sequence ID" value="GGR19911.1"/>
    <property type="molecule type" value="Genomic_DNA"/>
</dbReference>
<protein>
    <submittedName>
        <fullName evidence="4">3-hydroxybutyrate dehydrogenase</fullName>
    </submittedName>
</protein>
<accession>A0A918CF76</accession>
<dbReference type="Pfam" id="PF00106">
    <property type="entry name" value="adh_short"/>
    <property type="match status" value="1"/>
</dbReference>
<dbReference type="AlphaFoldDB" id="A0A918CF76"/>
<organism evidence="4 5">
    <name type="scientific">Deinococcus ruber</name>
    <dbReference type="NCBI Taxonomy" id="1848197"/>
    <lineage>
        <taxon>Bacteria</taxon>
        <taxon>Thermotogati</taxon>
        <taxon>Deinococcota</taxon>
        <taxon>Deinococci</taxon>
        <taxon>Deinococcales</taxon>
        <taxon>Deinococcaceae</taxon>
        <taxon>Deinococcus</taxon>
    </lineage>
</organism>
<reference evidence="4" key="2">
    <citation type="submission" date="2020-09" db="EMBL/GenBank/DDBJ databases">
        <authorList>
            <person name="Sun Q."/>
            <person name="Ohkuma M."/>
        </authorList>
    </citation>
    <scope>NUCLEOTIDE SEQUENCE</scope>
    <source>
        <strain evidence="4">JCM 31311</strain>
    </source>
</reference>
<dbReference type="GO" id="GO:0032787">
    <property type="term" value="P:monocarboxylic acid metabolic process"/>
    <property type="evidence" value="ECO:0007669"/>
    <property type="project" value="UniProtKB-ARBA"/>
</dbReference>